<accession>A0A226QS70</accession>
<gene>
    <name evidence="1" type="ORF">B9L23_08405</name>
</gene>
<keyword evidence="2" id="KW-1185">Reference proteome</keyword>
<reference evidence="1 2" key="1">
    <citation type="submission" date="2017-04" db="EMBL/GenBank/DDBJ databases">
        <title>The genome sequence of Parageobacillus galactosidasius DSM 18751.</title>
        <authorList>
            <person name="Ramaloko W.T."/>
            <person name="Koen N."/>
            <person name="Polliack S."/>
            <person name="Aliyu H."/>
            <person name="Lebre P."/>
            <person name="Mohr T."/>
            <person name="Oswald F."/>
            <person name="Zwick M."/>
            <person name="Neumann A."/>
            <person name="Syldatk C."/>
            <person name="Cowan D."/>
            <person name="De Maayer P."/>
        </authorList>
    </citation>
    <scope>NUCLEOTIDE SEQUENCE [LARGE SCALE GENOMIC DNA]</scope>
    <source>
        <strain evidence="1 2">DSM 18751</strain>
    </source>
</reference>
<dbReference type="Proteomes" id="UP000198394">
    <property type="component" value="Unassembled WGS sequence"/>
</dbReference>
<evidence type="ECO:0000313" key="1">
    <source>
        <dbReference type="EMBL" id="OXB94874.1"/>
    </source>
</evidence>
<proteinExistence type="predicted"/>
<name>A0A226QS70_9BACL</name>
<protein>
    <submittedName>
        <fullName evidence="1">Uncharacterized protein</fullName>
    </submittedName>
</protein>
<dbReference type="AlphaFoldDB" id="A0A226QS70"/>
<evidence type="ECO:0000313" key="2">
    <source>
        <dbReference type="Proteomes" id="UP000198394"/>
    </source>
</evidence>
<dbReference type="RefSeq" id="WP_089097329.1">
    <property type="nucleotide sequence ID" value="NZ_NDYL01000001.1"/>
</dbReference>
<dbReference type="EMBL" id="NDYL01000001">
    <property type="protein sequence ID" value="OXB94874.1"/>
    <property type="molecule type" value="Genomic_DNA"/>
</dbReference>
<comment type="caution">
    <text evidence="1">The sequence shown here is derived from an EMBL/GenBank/DDBJ whole genome shotgun (WGS) entry which is preliminary data.</text>
</comment>
<organism evidence="1 2">
    <name type="scientific">Parageobacillus galactosidasius</name>
    <dbReference type="NCBI Taxonomy" id="883812"/>
    <lineage>
        <taxon>Bacteria</taxon>
        <taxon>Bacillati</taxon>
        <taxon>Bacillota</taxon>
        <taxon>Bacilli</taxon>
        <taxon>Bacillales</taxon>
        <taxon>Anoxybacillaceae</taxon>
        <taxon>Parageobacillus</taxon>
    </lineage>
</organism>
<sequence length="61" mass="7107">MPNIGKMQEVFEKALEKYESAEKRYLNQIAGNGVRDLYHEYKVIEQAKTALRKEFEAAKNS</sequence>